<feature type="compositionally biased region" description="Polar residues" evidence="11">
    <location>
        <begin position="22"/>
        <end position="33"/>
    </location>
</feature>
<evidence type="ECO:0000256" key="3">
    <source>
        <dbReference type="ARBA" id="ARBA00022448"/>
    </source>
</evidence>
<keyword evidence="8 9" id="KW-0472">Membrane</keyword>
<sequence length="364" mass="39112">MATSTTSDPLPYPTLPHHPVSPAQTSPASSLVHTPSPAGSAPGADSRGKGKGKETAVDLKGFAAGTASGVTKLIVGHPFDVVKVRMQCSPPGTYAGPVACLMQTIRAEGPRALYKGATPPLIGWTISDSMLMGSLHQYRLIIARAETGDWSGWRDDGKGKSKEGEAKSLQLSLPGHFLAGLLAGQTVCFVACPTEHLKARLQMQTTGPKLYTGPIDCVRKVVAAKGFFGLWHGLTGTLLFRSWMGVMFLSYEIILRGFNKYAPDMNQGTANFLSGGLASNTFWTGAFAFDSVKNRYMTDSLTHPRYTTWRSCARAIYAEGGVRAFYRGFVPGILRAFPTNASALLVWESVMRVMGAEKIVEKSD</sequence>
<dbReference type="GO" id="GO:0031966">
    <property type="term" value="C:mitochondrial membrane"/>
    <property type="evidence" value="ECO:0007669"/>
    <property type="project" value="UniProtKB-SubCell"/>
</dbReference>
<gene>
    <name evidence="12" type="ORF">DMC30DRAFT_397346</name>
</gene>
<evidence type="ECO:0000256" key="7">
    <source>
        <dbReference type="ARBA" id="ARBA00023128"/>
    </source>
</evidence>
<dbReference type="AlphaFoldDB" id="A0A5C5FWF5"/>
<feature type="repeat" description="Solcar" evidence="9">
    <location>
        <begin position="55"/>
        <end position="141"/>
    </location>
</feature>
<dbReference type="STRING" id="5288.A0A5C5FWF5"/>
<accession>A0A5C5FWF5</accession>
<evidence type="ECO:0000256" key="2">
    <source>
        <dbReference type="ARBA" id="ARBA00006375"/>
    </source>
</evidence>
<evidence type="ECO:0000313" key="12">
    <source>
        <dbReference type="EMBL" id="TNY20586.1"/>
    </source>
</evidence>
<evidence type="ECO:0000313" key="13">
    <source>
        <dbReference type="Proteomes" id="UP000311382"/>
    </source>
</evidence>
<keyword evidence="13" id="KW-1185">Reference proteome</keyword>
<dbReference type="InterPro" id="IPR023395">
    <property type="entry name" value="MCP_dom_sf"/>
</dbReference>
<comment type="subcellular location">
    <subcellularLocation>
        <location evidence="1">Mitochondrion membrane</location>
        <topology evidence="1">Multi-pass membrane protein</topology>
    </subcellularLocation>
</comment>
<dbReference type="PANTHER" id="PTHR45624:SF57">
    <property type="entry name" value="MITOCHONDRIAL SUBSTRATE CARRIER FAMILY PROTEIN L"/>
    <property type="match status" value="1"/>
</dbReference>
<dbReference type="GO" id="GO:0000064">
    <property type="term" value="F:L-ornithine transmembrane transporter activity"/>
    <property type="evidence" value="ECO:0007669"/>
    <property type="project" value="TreeGrafter"/>
</dbReference>
<dbReference type="GO" id="GO:1990575">
    <property type="term" value="P:mitochondrial L-ornithine transmembrane transport"/>
    <property type="evidence" value="ECO:0007669"/>
    <property type="project" value="TreeGrafter"/>
</dbReference>
<feature type="repeat" description="Solcar" evidence="9">
    <location>
        <begin position="266"/>
        <end position="353"/>
    </location>
</feature>
<comment type="similarity">
    <text evidence="2 10">Belongs to the mitochondrial carrier (TC 2.A.29) family.</text>
</comment>
<proteinExistence type="inferred from homology"/>
<name>A0A5C5FWF5_9BASI</name>
<evidence type="ECO:0000256" key="9">
    <source>
        <dbReference type="PROSITE-ProRule" id="PRU00282"/>
    </source>
</evidence>
<dbReference type="PANTHER" id="PTHR45624">
    <property type="entry name" value="MITOCHONDRIAL BASIC AMINO ACIDS TRANSPORTER-RELATED"/>
    <property type="match status" value="1"/>
</dbReference>
<organism evidence="12 13">
    <name type="scientific">Rhodotorula diobovata</name>
    <dbReference type="NCBI Taxonomy" id="5288"/>
    <lineage>
        <taxon>Eukaryota</taxon>
        <taxon>Fungi</taxon>
        <taxon>Dikarya</taxon>
        <taxon>Basidiomycota</taxon>
        <taxon>Pucciniomycotina</taxon>
        <taxon>Microbotryomycetes</taxon>
        <taxon>Sporidiobolales</taxon>
        <taxon>Sporidiobolaceae</taxon>
        <taxon>Rhodotorula</taxon>
    </lineage>
</organism>
<keyword evidence="4 9" id="KW-0812">Transmembrane</keyword>
<keyword evidence="6" id="KW-1133">Transmembrane helix</keyword>
<feature type="region of interest" description="Disordered" evidence="11">
    <location>
        <begin position="1"/>
        <end position="53"/>
    </location>
</feature>
<dbReference type="InterPro" id="IPR050567">
    <property type="entry name" value="Mitochondrial_Carrier"/>
</dbReference>
<evidence type="ECO:0000256" key="10">
    <source>
        <dbReference type="RuleBase" id="RU000488"/>
    </source>
</evidence>
<protein>
    <submittedName>
        <fullName evidence="12">Mitochondrial carrier domain-containing protein</fullName>
    </submittedName>
</protein>
<dbReference type="InterPro" id="IPR018108">
    <property type="entry name" value="MCP_transmembrane"/>
</dbReference>
<dbReference type="Gene3D" id="1.50.40.10">
    <property type="entry name" value="Mitochondrial carrier domain"/>
    <property type="match status" value="2"/>
</dbReference>
<keyword evidence="3 10" id="KW-0813">Transport</keyword>
<evidence type="ECO:0000256" key="5">
    <source>
        <dbReference type="ARBA" id="ARBA00022737"/>
    </source>
</evidence>
<keyword evidence="5" id="KW-0677">Repeat</keyword>
<dbReference type="OrthoDB" id="193856at2759"/>
<comment type="caution">
    <text evidence="12">The sequence shown here is derived from an EMBL/GenBank/DDBJ whole genome shotgun (WGS) entry which is preliminary data.</text>
</comment>
<reference evidence="12 13" key="1">
    <citation type="submission" date="2019-03" db="EMBL/GenBank/DDBJ databases">
        <title>Rhodosporidium diobovatum UCD-FST 08-225 genome sequencing, assembly, and annotation.</title>
        <authorList>
            <person name="Fakankun I.U."/>
            <person name="Fristensky B."/>
            <person name="Levin D.B."/>
        </authorList>
    </citation>
    <scope>NUCLEOTIDE SEQUENCE [LARGE SCALE GENOMIC DNA]</scope>
    <source>
        <strain evidence="12 13">UCD-FST 08-225</strain>
    </source>
</reference>
<dbReference type="EMBL" id="SOZI01000063">
    <property type="protein sequence ID" value="TNY20586.1"/>
    <property type="molecule type" value="Genomic_DNA"/>
</dbReference>
<evidence type="ECO:0000256" key="11">
    <source>
        <dbReference type="SAM" id="MobiDB-lite"/>
    </source>
</evidence>
<dbReference type="Proteomes" id="UP000311382">
    <property type="component" value="Unassembled WGS sequence"/>
</dbReference>
<evidence type="ECO:0000256" key="8">
    <source>
        <dbReference type="ARBA" id="ARBA00023136"/>
    </source>
</evidence>
<dbReference type="Pfam" id="PF00153">
    <property type="entry name" value="Mito_carr"/>
    <property type="match status" value="3"/>
</dbReference>
<feature type="repeat" description="Solcar" evidence="9">
    <location>
        <begin position="171"/>
        <end position="257"/>
    </location>
</feature>
<evidence type="ECO:0000256" key="4">
    <source>
        <dbReference type="ARBA" id="ARBA00022692"/>
    </source>
</evidence>
<dbReference type="PROSITE" id="PS50920">
    <property type="entry name" value="SOLCAR"/>
    <property type="match status" value="3"/>
</dbReference>
<keyword evidence="7" id="KW-0496">Mitochondrion</keyword>
<evidence type="ECO:0000256" key="1">
    <source>
        <dbReference type="ARBA" id="ARBA00004225"/>
    </source>
</evidence>
<dbReference type="SUPFAM" id="SSF103506">
    <property type="entry name" value="Mitochondrial carrier"/>
    <property type="match status" value="1"/>
</dbReference>
<evidence type="ECO:0000256" key="6">
    <source>
        <dbReference type="ARBA" id="ARBA00022989"/>
    </source>
</evidence>